<dbReference type="AlphaFoldDB" id="A0A9N7RR67"/>
<dbReference type="Proteomes" id="UP001153555">
    <property type="component" value="Unassembled WGS sequence"/>
</dbReference>
<feature type="non-terminal residue" evidence="1">
    <location>
        <position position="80"/>
    </location>
</feature>
<name>A0A9N7RR67_STRHE</name>
<feature type="non-terminal residue" evidence="1">
    <location>
        <position position="1"/>
    </location>
</feature>
<comment type="caution">
    <text evidence="1">The sequence shown here is derived from an EMBL/GenBank/DDBJ whole genome shotgun (WGS) entry which is preliminary data.</text>
</comment>
<dbReference type="EMBL" id="CACSLK010034108">
    <property type="protein sequence ID" value="CAA0841308.1"/>
    <property type="molecule type" value="Genomic_DNA"/>
</dbReference>
<gene>
    <name evidence="1" type="ORF">SHERM_07323</name>
</gene>
<keyword evidence="2" id="KW-1185">Reference proteome</keyword>
<accession>A0A9N7RR67</accession>
<proteinExistence type="predicted"/>
<evidence type="ECO:0000313" key="1">
    <source>
        <dbReference type="EMBL" id="CAA0841308.1"/>
    </source>
</evidence>
<organism evidence="1 2">
    <name type="scientific">Striga hermonthica</name>
    <name type="common">Purple witchweed</name>
    <name type="synonym">Buchnera hermonthica</name>
    <dbReference type="NCBI Taxonomy" id="68872"/>
    <lineage>
        <taxon>Eukaryota</taxon>
        <taxon>Viridiplantae</taxon>
        <taxon>Streptophyta</taxon>
        <taxon>Embryophyta</taxon>
        <taxon>Tracheophyta</taxon>
        <taxon>Spermatophyta</taxon>
        <taxon>Magnoliopsida</taxon>
        <taxon>eudicotyledons</taxon>
        <taxon>Gunneridae</taxon>
        <taxon>Pentapetalae</taxon>
        <taxon>asterids</taxon>
        <taxon>lamiids</taxon>
        <taxon>Lamiales</taxon>
        <taxon>Orobanchaceae</taxon>
        <taxon>Buchnereae</taxon>
        <taxon>Striga</taxon>
    </lineage>
</organism>
<reference evidence="1" key="1">
    <citation type="submission" date="2019-12" db="EMBL/GenBank/DDBJ databases">
        <authorList>
            <person name="Scholes J."/>
        </authorList>
    </citation>
    <scope>NUCLEOTIDE SEQUENCE</scope>
</reference>
<evidence type="ECO:0000313" key="2">
    <source>
        <dbReference type="Proteomes" id="UP001153555"/>
    </source>
</evidence>
<sequence length="80" mass="8865">RPTLDIDHSIRGGHKRSSEKNGVTLLLLLRPRLARQSQLAQSAYQLDQVRPPQFPRADGTNGLQAVGASWWASTLQAQAY</sequence>
<protein>
    <submittedName>
        <fullName evidence="1">Uncharacterized protein</fullName>
    </submittedName>
</protein>